<feature type="signal peptide" evidence="1">
    <location>
        <begin position="1"/>
        <end position="23"/>
    </location>
</feature>
<organism evidence="2 3">
    <name type="scientific">Lentzea xinjiangensis</name>
    <dbReference type="NCBI Taxonomy" id="402600"/>
    <lineage>
        <taxon>Bacteria</taxon>
        <taxon>Bacillati</taxon>
        <taxon>Actinomycetota</taxon>
        <taxon>Actinomycetes</taxon>
        <taxon>Pseudonocardiales</taxon>
        <taxon>Pseudonocardiaceae</taxon>
        <taxon>Lentzea</taxon>
    </lineage>
</organism>
<reference evidence="3" key="1">
    <citation type="submission" date="2016-10" db="EMBL/GenBank/DDBJ databases">
        <authorList>
            <person name="Varghese N."/>
            <person name="Submissions S."/>
        </authorList>
    </citation>
    <scope>NUCLEOTIDE SEQUENCE [LARGE SCALE GENOMIC DNA]</scope>
    <source>
        <strain evidence="3">CGMCC 4.3525</strain>
    </source>
</reference>
<keyword evidence="1" id="KW-0732">Signal</keyword>
<accession>A0A1H9HSY3</accession>
<dbReference type="RefSeq" id="WP_089950869.1">
    <property type="nucleotide sequence ID" value="NZ_FOFR01000004.1"/>
</dbReference>
<dbReference type="OrthoDB" id="3694024at2"/>
<evidence type="ECO:0000313" key="2">
    <source>
        <dbReference type="EMBL" id="SEQ65459.1"/>
    </source>
</evidence>
<evidence type="ECO:0000256" key="1">
    <source>
        <dbReference type="SAM" id="SignalP"/>
    </source>
</evidence>
<dbReference type="Proteomes" id="UP000199352">
    <property type="component" value="Unassembled WGS sequence"/>
</dbReference>
<keyword evidence="3" id="KW-1185">Reference proteome</keyword>
<sequence length="141" mass="15120">MRILQAVAVIVVALLALAGVSAANPGCTPVGVWDGEVHLSDGPHPTRLEFRSGGVSYITNHQGTTTKGSWRPTGPDTFRFSFRGEKVYDENGDYFAYVDFDQDAVQSGPDNLTSSGPSSFYLEDGTLVGTSIIQFVVTRTS</sequence>
<gene>
    <name evidence="2" type="ORF">SAMN05216188_104188</name>
</gene>
<proteinExistence type="predicted"/>
<dbReference type="EMBL" id="FOFR01000004">
    <property type="protein sequence ID" value="SEQ65459.1"/>
    <property type="molecule type" value="Genomic_DNA"/>
</dbReference>
<name>A0A1H9HSY3_9PSEU</name>
<dbReference type="AlphaFoldDB" id="A0A1H9HSY3"/>
<evidence type="ECO:0000313" key="3">
    <source>
        <dbReference type="Proteomes" id="UP000199352"/>
    </source>
</evidence>
<protein>
    <submittedName>
        <fullName evidence="2">Uncharacterized protein</fullName>
    </submittedName>
</protein>
<feature type="chain" id="PRO_5039464953" evidence="1">
    <location>
        <begin position="24"/>
        <end position="141"/>
    </location>
</feature>